<keyword evidence="3" id="KW-0238">DNA-binding</keyword>
<accession>A0A072W0V6</accession>
<dbReference type="EMBL" id="CM001217">
    <property type="protein sequence ID" value="KEH43910.1"/>
    <property type="molecule type" value="Genomic_DNA"/>
</dbReference>
<dbReference type="AlphaFoldDB" id="A0A072W0V6"/>
<dbReference type="PANTHER" id="PTHR45654">
    <property type="entry name" value="HOMEOBOX-LEUCINE ZIPPER PROTEIN MERISTEM L1"/>
    <property type="match status" value="1"/>
</dbReference>
<proteinExistence type="predicted"/>
<dbReference type="Proteomes" id="UP000002051">
    <property type="component" value="Unassembled WGS sequence"/>
</dbReference>
<evidence type="ECO:0000313" key="3">
    <source>
        <dbReference type="EMBL" id="KEH43910.1"/>
    </source>
</evidence>
<name>A0A072W0V6_MEDTR</name>
<dbReference type="Pfam" id="PF01852">
    <property type="entry name" value="START"/>
    <property type="match status" value="1"/>
</dbReference>
<reference evidence="3 5" key="2">
    <citation type="journal article" date="2014" name="BMC Genomics">
        <title>An improved genome release (version Mt4.0) for the model legume Medicago truncatula.</title>
        <authorList>
            <person name="Tang H."/>
            <person name="Krishnakumar V."/>
            <person name="Bidwell S."/>
            <person name="Rosen B."/>
            <person name="Chan A."/>
            <person name="Zhou S."/>
            <person name="Gentzbittel L."/>
            <person name="Childs K.L."/>
            <person name="Yandell M."/>
            <person name="Gundlach H."/>
            <person name="Mayer K.F."/>
            <person name="Schwartz D.C."/>
            <person name="Town C.D."/>
        </authorList>
    </citation>
    <scope>GENOME REANNOTATION</scope>
    <source>
        <strain evidence="3">A17</strain>
        <strain evidence="4 5">cv. Jemalong A17</strain>
    </source>
</reference>
<protein>
    <submittedName>
        <fullName evidence="3">Homeobox leucine zipper HDG2-like protein</fullName>
    </submittedName>
</protein>
<dbReference type="HOGENOM" id="CLU_1290685_0_0_1"/>
<keyword evidence="1" id="KW-0175">Coiled coil</keyword>
<evidence type="ECO:0000259" key="2">
    <source>
        <dbReference type="Pfam" id="PF01852"/>
    </source>
</evidence>
<reference evidence="4" key="3">
    <citation type="submission" date="2015-04" db="UniProtKB">
        <authorList>
            <consortium name="EnsemblPlants"/>
        </authorList>
    </citation>
    <scope>IDENTIFICATION</scope>
    <source>
        <strain evidence="4">cv. Jemalong A17</strain>
    </source>
</reference>
<dbReference type="EnsemblPlants" id="KEH43910">
    <property type="protein sequence ID" value="KEH43910"/>
    <property type="gene ID" value="MTR_1g105420"/>
</dbReference>
<feature type="coiled-coil region" evidence="1">
    <location>
        <begin position="3"/>
        <end position="30"/>
    </location>
</feature>
<dbReference type="InterPro" id="IPR042160">
    <property type="entry name" value="HD-Zip_IV"/>
</dbReference>
<dbReference type="SUPFAM" id="SSF55961">
    <property type="entry name" value="Bet v1-like"/>
    <property type="match status" value="1"/>
</dbReference>
<dbReference type="PANTHER" id="PTHR45654:SF77">
    <property type="entry name" value="HOMEOBOX-LEUCINE ZIPPER PROTEIN MERISTEM L1"/>
    <property type="match status" value="1"/>
</dbReference>
<keyword evidence="3" id="KW-0371">Homeobox</keyword>
<gene>
    <name evidence="3" type="ordered locus">MTR_1g105420</name>
</gene>
<evidence type="ECO:0000256" key="1">
    <source>
        <dbReference type="SAM" id="Coils"/>
    </source>
</evidence>
<keyword evidence="5" id="KW-1185">Reference proteome</keyword>
<dbReference type="GO" id="GO:0008289">
    <property type="term" value="F:lipid binding"/>
    <property type="evidence" value="ECO:0007669"/>
    <property type="project" value="InterPro"/>
</dbReference>
<dbReference type="GO" id="GO:0003677">
    <property type="term" value="F:DNA binding"/>
    <property type="evidence" value="ECO:0007669"/>
    <property type="project" value="UniProtKB-KW"/>
</dbReference>
<organism evidence="3 5">
    <name type="scientific">Medicago truncatula</name>
    <name type="common">Barrel medic</name>
    <name type="synonym">Medicago tribuloides</name>
    <dbReference type="NCBI Taxonomy" id="3880"/>
    <lineage>
        <taxon>Eukaryota</taxon>
        <taxon>Viridiplantae</taxon>
        <taxon>Streptophyta</taxon>
        <taxon>Embryophyta</taxon>
        <taxon>Tracheophyta</taxon>
        <taxon>Spermatophyta</taxon>
        <taxon>Magnoliopsida</taxon>
        <taxon>eudicotyledons</taxon>
        <taxon>Gunneridae</taxon>
        <taxon>Pentapetalae</taxon>
        <taxon>rosids</taxon>
        <taxon>fabids</taxon>
        <taxon>Fabales</taxon>
        <taxon>Fabaceae</taxon>
        <taxon>Papilionoideae</taxon>
        <taxon>50 kb inversion clade</taxon>
        <taxon>NPAAA clade</taxon>
        <taxon>Hologalegina</taxon>
        <taxon>IRL clade</taxon>
        <taxon>Trifolieae</taxon>
        <taxon>Medicago</taxon>
    </lineage>
</organism>
<evidence type="ECO:0000313" key="4">
    <source>
        <dbReference type="EnsemblPlants" id="KEH43910"/>
    </source>
</evidence>
<evidence type="ECO:0000313" key="5">
    <source>
        <dbReference type="Proteomes" id="UP000002051"/>
    </source>
</evidence>
<dbReference type="InterPro" id="IPR002913">
    <property type="entry name" value="START_lipid-bd_dom"/>
</dbReference>
<feature type="domain" description="START" evidence="2">
    <location>
        <begin position="166"/>
        <end position="211"/>
    </location>
</feature>
<sequence>MQTQQELHQNDLLRDENDKLRAENEIYKGALKDTLCTNCTGPISIGEMSSNDNQLRIENARLKVEIEMLTGKVINDVDVVGSSSKIGQMPTPAFEIGSNSDISSSMIEELCYGGNDPLGSLSIPNEVDKATIVELAVVSMEELTILTLAGSPLWISTNDTEILNEAEYVRMSADFQVPSPLVPARENYFVRYCKKHQDGIWAVVVDVSLELRDG</sequence>
<reference evidence="3 5" key="1">
    <citation type="journal article" date="2011" name="Nature">
        <title>The Medicago genome provides insight into the evolution of rhizobial symbioses.</title>
        <authorList>
            <person name="Young N.D."/>
            <person name="Debelle F."/>
            <person name="Oldroyd G.E."/>
            <person name="Geurts R."/>
            <person name="Cannon S.B."/>
            <person name="Udvardi M.K."/>
            <person name="Benedito V.A."/>
            <person name="Mayer K.F."/>
            <person name="Gouzy J."/>
            <person name="Schoof H."/>
            <person name="Van de Peer Y."/>
            <person name="Proost S."/>
            <person name="Cook D.R."/>
            <person name="Meyers B.C."/>
            <person name="Spannagl M."/>
            <person name="Cheung F."/>
            <person name="De Mita S."/>
            <person name="Krishnakumar V."/>
            <person name="Gundlach H."/>
            <person name="Zhou S."/>
            <person name="Mudge J."/>
            <person name="Bharti A.K."/>
            <person name="Murray J.D."/>
            <person name="Naoumkina M.A."/>
            <person name="Rosen B."/>
            <person name="Silverstein K.A."/>
            <person name="Tang H."/>
            <person name="Rombauts S."/>
            <person name="Zhao P.X."/>
            <person name="Zhou P."/>
            <person name="Barbe V."/>
            <person name="Bardou P."/>
            <person name="Bechner M."/>
            <person name="Bellec A."/>
            <person name="Berger A."/>
            <person name="Berges H."/>
            <person name="Bidwell S."/>
            <person name="Bisseling T."/>
            <person name="Choisne N."/>
            <person name="Couloux A."/>
            <person name="Denny R."/>
            <person name="Deshpande S."/>
            <person name="Dai X."/>
            <person name="Doyle J.J."/>
            <person name="Dudez A.M."/>
            <person name="Farmer A.D."/>
            <person name="Fouteau S."/>
            <person name="Franken C."/>
            <person name="Gibelin C."/>
            <person name="Gish J."/>
            <person name="Goldstein S."/>
            <person name="Gonzalez A.J."/>
            <person name="Green P.J."/>
            <person name="Hallab A."/>
            <person name="Hartog M."/>
            <person name="Hua A."/>
            <person name="Humphray S.J."/>
            <person name="Jeong D.H."/>
            <person name="Jing Y."/>
            <person name="Jocker A."/>
            <person name="Kenton S.M."/>
            <person name="Kim D.J."/>
            <person name="Klee K."/>
            <person name="Lai H."/>
            <person name="Lang C."/>
            <person name="Lin S."/>
            <person name="Macmil S.L."/>
            <person name="Magdelenat G."/>
            <person name="Matthews L."/>
            <person name="McCorrison J."/>
            <person name="Monaghan E.L."/>
            <person name="Mun J.H."/>
            <person name="Najar F.Z."/>
            <person name="Nicholson C."/>
            <person name="Noirot C."/>
            <person name="O'Bleness M."/>
            <person name="Paule C.R."/>
            <person name="Poulain J."/>
            <person name="Prion F."/>
            <person name="Qin B."/>
            <person name="Qu C."/>
            <person name="Retzel E.F."/>
            <person name="Riddle C."/>
            <person name="Sallet E."/>
            <person name="Samain S."/>
            <person name="Samson N."/>
            <person name="Sanders I."/>
            <person name="Saurat O."/>
            <person name="Scarpelli C."/>
            <person name="Schiex T."/>
            <person name="Segurens B."/>
            <person name="Severin A.J."/>
            <person name="Sherrier D.J."/>
            <person name="Shi R."/>
            <person name="Sims S."/>
            <person name="Singer S.R."/>
            <person name="Sinharoy S."/>
            <person name="Sterck L."/>
            <person name="Viollet A."/>
            <person name="Wang B.B."/>
            <person name="Wang K."/>
            <person name="Wang M."/>
            <person name="Wang X."/>
            <person name="Warfsmann J."/>
            <person name="Weissenbach J."/>
            <person name="White D.D."/>
            <person name="White J.D."/>
            <person name="Wiley G.B."/>
            <person name="Wincker P."/>
            <person name="Xing Y."/>
            <person name="Yang L."/>
            <person name="Yao Z."/>
            <person name="Ying F."/>
            <person name="Zhai J."/>
            <person name="Zhou L."/>
            <person name="Zuber A."/>
            <person name="Denarie J."/>
            <person name="Dixon R.A."/>
            <person name="May G.D."/>
            <person name="Schwartz D.C."/>
            <person name="Rogers J."/>
            <person name="Quetier F."/>
            <person name="Town C.D."/>
            <person name="Roe B.A."/>
        </authorList>
    </citation>
    <scope>NUCLEOTIDE SEQUENCE [LARGE SCALE GENOMIC DNA]</scope>
    <source>
        <strain evidence="3">A17</strain>
        <strain evidence="4 5">cv. Jemalong A17</strain>
    </source>
</reference>
<dbReference type="STRING" id="3880.A0A072W0V6"/>